<feature type="domain" description="DUF58" evidence="1">
    <location>
        <begin position="48"/>
        <end position="258"/>
    </location>
</feature>
<name>A0A518AJU9_9BACT</name>
<dbReference type="Gene3D" id="3.40.50.410">
    <property type="entry name" value="von Willebrand factor, type A domain"/>
    <property type="match status" value="1"/>
</dbReference>
<dbReference type="KEGG" id="amuc:Pan181_11850"/>
<dbReference type="RefSeq" id="WP_145245917.1">
    <property type="nucleotide sequence ID" value="NZ_CP036278.1"/>
</dbReference>
<proteinExistence type="predicted"/>
<gene>
    <name evidence="2" type="ORF">Pan181_11850</name>
</gene>
<evidence type="ECO:0000259" key="1">
    <source>
        <dbReference type="Pfam" id="PF01882"/>
    </source>
</evidence>
<dbReference type="AlphaFoldDB" id="A0A518AJU9"/>
<accession>A0A518AJU9</accession>
<organism evidence="2 3">
    <name type="scientific">Aeoliella mucimassa</name>
    <dbReference type="NCBI Taxonomy" id="2527972"/>
    <lineage>
        <taxon>Bacteria</taxon>
        <taxon>Pseudomonadati</taxon>
        <taxon>Planctomycetota</taxon>
        <taxon>Planctomycetia</taxon>
        <taxon>Pirellulales</taxon>
        <taxon>Lacipirellulaceae</taxon>
        <taxon>Aeoliella</taxon>
    </lineage>
</organism>
<dbReference type="InterPro" id="IPR036465">
    <property type="entry name" value="vWFA_dom_sf"/>
</dbReference>
<evidence type="ECO:0000313" key="3">
    <source>
        <dbReference type="Proteomes" id="UP000315750"/>
    </source>
</evidence>
<dbReference type="SUPFAM" id="SSF53300">
    <property type="entry name" value="vWA-like"/>
    <property type="match status" value="1"/>
</dbReference>
<dbReference type="Proteomes" id="UP000315750">
    <property type="component" value="Chromosome"/>
</dbReference>
<evidence type="ECO:0000313" key="2">
    <source>
        <dbReference type="EMBL" id="QDU55000.1"/>
    </source>
</evidence>
<protein>
    <recommendedName>
        <fullName evidence="1">DUF58 domain-containing protein</fullName>
    </recommendedName>
</protein>
<dbReference type="PANTHER" id="PTHR33608">
    <property type="entry name" value="BLL2464 PROTEIN"/>
    <property type="match status" value="1"/>
</dbReference>
<keyword evidence="3" id="KW-1185">Reference proteome</keyword>
<dbReference type="InterPro" id="IPR002881">
    <property type="entry name" value="DUF58"/>
</dbReference>
<dbReference type="PANTHER" id="PTHR33608:SF7">
    <property type="entry name" value="DUF58 DOMAIN-CONTAINING PROTEIN"/>
    <property type="match status" value="1"/>
</dbReference>
<dbReference type="Pfam" id="PF01882">
    <property type="entry name" value="DUF58"/>
    <property type="match status" value="1"/>
</dbReference>
<dbReference type="OrthoDB" id="9780819at2"/>
<dbReference type="EMBL" id="CP036278">
    <property type="protein sequence ID" value="QDU55000.1"/>
    <property type="molecule type" value="Genomic_DNA"/>
</dbReference>
<reference evidence="2 3" key="1">
    <citation type="submission" date="2019-02" db="EMBL/GenBank/DDBJ databases">
        <title>Deep-cultivation of Planctomycetes and their phenomic and genomic characterization uncovers novel biology.</title>
        <authorList>
            <person name="Wiegand S."/>
            <person name="Jogler M."/>
            <person name="Boedeker C."/>
            <person name="Pinto D."/>
            <person name="Vollmers J."/>
            <person name="Rivas-Marin E."/>
            <person name="Kohn T."/>
            <person name="Peeters S.H."/>
            <person name="Heuer A."/>
            <person name="Rast P."/>
            <person name="Oberbeckmann S."/>
            <person name="Bunk B."/>
            <person name="Jeske O."/>
            <person name="Meyerdierks A."/>
            <person name="Storesund J.E."/>
            <person name="Kallscheuer N."/>
            <person name="Luecker S."/>
            <person name="Lage O.M."/>
            <person name="Pohl T."/>
            <person name="Merkel B.J."/>
            <person name="Hornburger P."/>
            <person name="Mueller R.-W."/>
            <person name="Bruemmer F."/>
            <person name="Labrenz M."/>
            <person name="Spormann A.M."/>
            <person name="Op den Camp H."/>
            <person name="Overmann J."/>
            <person name="Amann R."/>
            <person name="Jetten M.S.M."/>
            <person name="Mascher T."/>
            <person name="Medema M.H."/>
            <person name="Devos D.P."/>
            <person name="Kaster A.-K."/>
            <person name="Ovreas L."/>
            <person name="Rohde M."/>
            <person name="Galperin M.Y."/>
            <person name="Jogler C."/>
        </authorList>
    </citation>
    <scope>NUCLEOTIDE SEQUENCE [LARGE SCALE GENOMIC DNA]</scope>
    <source>
        <strain evidence="2 3">Pan181</strain>
    </source>
</reference>
<sequence>MADAPNYLDPAVLAQLEGLQLRAARIVEGYVSGLHRSPYQGFSVEFAEHREYAPGDDLRYVDWKVFGKTDKVYLKQYEEETNLICYLVLDISESMQYRSELAPLSKLEYAQSAAAALAYLVIRQQDSVGLVTFDDAVRQIARPSSSASHLSQLVRLMEMTSAEKKTRTGPIFHELAERFTRRGIVFVLSDLFDDPEELLAGLKHFRHRRHDVVVLHTFDPAELDFPFQHATMFHGLEGTGDLLVEPAQLRRAYQQEINRFANQVRTGCLAQGADYVQLRTDMPLSVALSTYLSHRRRRVR</sequence>